<dbReference type="EMBL" id="SORE01000005">
    <property type="protein sequence ID" value="TDY52381.1"/>
    <property type="molecule type" value="Genomic_DNA"/>
</dbReference>
<dbReference type="AlphaFoldDB" id="A0A4R8LZR3"/>
<evidence type="ECO:0000256" key="7">
    <source>
        <dbReference type="ARBA" id="ARBA00044507"/>
    </source>
</evidence>
<dbReference type="GO" id="GO:0001514">
    <property type="term" value="P:selenocysteine incorporation"/>
    <property type="evidence" value="ECO:0007669"/>
    <property type="project" value="UniProtKB-UniRule"/>
</dbReference>
<dbReference type="GO" id="GO:0004125">
    <property type="term" value="F:L-seryl-tRNA(Sec) selenium transferase activity"/>
    <property type="evidence" value="ECO:0007669"/>
    <property type="project" value="UniProtKB-UniRule"/>
</dbReference>
<dbReference type="PANTHER" id="PTHR32328">
    <property type="entry name" value="L-SERYL-TRNA(SEC) SELENIUM TRANSFERASE"/>
    <property type="match status" value="1"/>
</dbReference>
<keyword evidence="2 8" id="KW-0963">Cytoplasm</keyword>
<protein>
    <recommendedName>
        <fullName evidence="8">L-seryl-tRNA(Sec) selenium transferase</fullName>
        <ecNumber evidence="8">2.9.1.1</ecNumber>
    </recommendedName>
    <alternativeName>
        <fullName evidence="8">Selenocysteine synthase</fullName>
        <shortName evidence="8">Sec synthase</shortName>
    </alternativeName>
    <alternativeName>
        <fullName evidence="8">Selenocysteinyl-tRNA(Sec) synthase</fullName>
    </alternativeName>
</protein>
<sequence length="491" mass="52576">MSDAATSERRRARLASVPAVERVMSMHAVQALTQAYGRTQAVEAVRVSLDALRAELLADVDADVAASAGGDADASEAATRYDAQIVARASALLEQRARGHLRTVFNLTGTVLHTNLGRALLPDEAVRSVIDVLTRPANLEFDLATGARGDRDDLIEDLICELTGAEAATVVNNNAAAVLLTLSALASKKEVVVSRGELVEIGGAFRIPDIMARAGARLREVGTTNRTHAKDYEEAINARTALLMKVHCSNYAISGFTKSVEIDELAQIAHHHALPVAFDLGSGTLIDLAQWGLPAEPTVRGTVDAGADLVTFSGDKLLGGPQAGLIVGREALIRKIRKHPLKRALRVGKLTLAALEPVLRLYRAPEFLAQRLTTLRLLTRPATDMHAAALRVQPSLQHALGERYAVTVEPMFSQIGSGALPVDQLPSYGVALRVATARRGGRALVHLEKGLRELPRPVLGRIADDTLRLDLRCLEAGDEAAFIAQCAELRL</sequence>
<evidence type="ECO:0000259" key="10">
    <source>
        <dbReference type="Pfam" id="PF12390"/>
    </source>
</evidence>
<dbReference type="InterPro" id="IPR004534">
    <property type="entry name" value="SelA_trans"/>
</dbReference>
<comment type="similarity">
    <text evidence="7 8">Belongs to the SelA family.</text>
</comment>
<dbReference type="NCBIfam" id="TIGR00474">
    <property type="entry name" value="selA"/>
    <property type="match status" value="1"/>
</dbReference>
<comment type="cofactor">
    <cofactor evidence="1 8 9">
        <name>pyridoxal 5'-phosphate</name>
        <dbReference type="ChEBI" id="CHEBI:597326"/>
    </cofactor>
</comment>
<evidence type="ECO:0000256" key="6">
    <source>
        <dbReference type="ARBA" id="ARBA00023266"/>
    </source>
</evidence>
<comment type="catalytic activity">
    <reaction evidence="8">
        <text>L-seryl-tRNA(Sec) + selenophosphate + H(+) = L-selenocysteinyl-tRNA(Sec) + phosphate</text>
        <dbReference type="Rhea" id="RHEA:22728"/>
        <dbReference type="Rhea" id="RHEA-COMP:9742"/>
        <dbReference type="Rhea" id="RHEA-COMP:9743"/>
        <dbReference type="ChEBI" id="CHEBI:15378"/>
        <dbReference type="ChEBI" id="CHEBI:16144"/>
        <dbReference type="ChEBI" id="CHEBI:43474"/>
        <dbReference type="ChEBI" id="CHEBI:78533"/>
        <dbReference type="ChEBI" id="CHEBI:78573"/>
        <dbReference type="EC" id="2.9.1.1"/>
    </reaction>
</comment>
<evidence type="ECO:0000313" key="11">
    <source>
        <dbReference type="EMBL" id="TDY52381.1"/>
    </source>
</evidence>
<comment type="caution">
    <text evidence="11">The sequence shown here is derived from an EMBL/GenBank/DDBJ whole genome shotgun (WGS) entry which is preliminary data.</text>
</comment>
<proteinExistence type="inferred from homology"/>
<dbReference type="Pfam" id="PF12390">
    <property type="entry name" value="Se-cys_synth_N"/>
    <property type="match status" value="1"/>
</dbReference>
<comment type="function">
    <text evidence="8">Converts seryl-tRNA(Sec) to selenocysteinyl-tRNA(Sec) required for selenoprotein biosynthesis.</text>
</comment>
<name>A0A4R8LZR3_9BURK</name>
<evidence type="ECO:0000256" key="1">
    <source>
        <dbReference type="ARBA" id="ARBA00001933"/>
    </source>
</evidence>
<dbReference type="GO" id="GO:0001717">
    <property type="term" value="P:conversion of seryl-tRNAsec to selenocys-tRNAsec"/>
    <property type="evidence" value="ECO:0007669"/>
    <property type="project" value="UniProtKB-UniRule"/>
</dbReference>
<comment type="pathway">
    <text evidence="8">Aminoacyl-tRNA biosynthesis; selenocysteinyl-tRNA(Sec) biosynthesis; selenocysteinyl-tRNA(Sec) from L-seryl-tRNA(Sec) (bacterial route): step 1/1.</text>
</comment>
<dbReference type="RefSeq" id="WP_134191300.1">
    <property type="nucleotide sequence ID" value="NZ_JBHLUW010000027.1"/>
</dbReference>
<dbReference type="PANTHER" id="PTHR32328:SF0">
    <property type="entry name" value="L-SERYL-TRNA(SEC) SELENIUM TRANSFERASE"/>
    <property type="match status" value="1"/>
</dbReference>
<evidence type="ECO:0000256" key="9">
    <source>
        <dbReference type="PIRSR" id="PIRSR618319-50"/>
    </source>
</evidence>
<dbReference type="FunFam" id="3.40.640.10:FF:000028">
    <property type="entry name" value="L-seryl-tRNA(Sec) selenium transferase"/>
    <property type="match status" value="1"/>
</dbReference>
<keyword evidence="5 8" id="KW-0648">Protein biosynthesis</keyword>
<evidence type="ECO:0000313" key="12">
    <source>
        <dbReference type="Proteomes" id="UP000295509"/>
    </source>
</evidence>
<keyword evidence="4 8" id="KW-0663">Pyridoxal phosphate</keyword>
<feature type="modified residue" description="N6-(pyridoxal phosphate)lysine" evidence="8 9">
    <location>
        <position position="316"/>
    </location>
</feature>
<evidence type="ECO:0000256" key="5">
    <source>
        <dbReference type="ARBA" id="ARBA00022917"/>
    </source>
</evidence>
<dbReference type="InterPro" id="IPR015424">
    <property type="entry name" value="PyrdxlP-dep_Trfase"/>
</dbReference>
<feature type="domain" description="L-seryl-tRNA selenium transferase N-terminal" evidence="10">
    <location>
        <begin position="14"/>
        <end position="53"/>
    </location>
</feature>
<dbReference type="SUPFAM" id="SSF53383">
    <property type="entry name" value="PLP-dependent transferases"/>
    <property type="match status" value="1"/>
</dbReference>
<evidence type="ECO:0000256" key="8">
    <source>
        <dbReference type="HAMAP-Rule" id="MF_00423"/>
    </source>
</evidence>
<dbReference type="Proteomes" id="UP000295509">
    <property type="component" value="Unassembled WGS sequence"/>
</dbReference>
<keyword evidence="12" id="KW-1185">Reference proteome</keyword>
<dbReference type="EC" id="2.9.1.1" evidence="8"/>
<dbReference type="GO" id="GO:0005737">
    <property type="term" value="C:cytoplasm"/>
    <property type="evidence" value="ECO:0007669"/>
    <property type="project" value="UniProtKB-SubCell"/>
</dbReference>
<dbReference type="InterPro" id="IPR015421">
    <property type="entry name" value="PyrdxlP-dep_Trfase_major"/>
</dbReference>
<dbReference type="HAMAP" id="MF_00423">
    <property type="entry name" value="SelA"/>
    <property type="match status" value="1"/>
</dbReference>
<evidence type="ECO:0000256" key="4">
    <source>
        <dbReference type="ARBA" id="ARBA00022898"/>
    </source>
</evidence>
<evidence type="ECO:0000256" key="2">
    <source>
        <dbReference type="ARBA" id="ARBA00022490"/>
    </source>
</evidence>
<keyword evidence="3 8" id="KW-0808">Transferase</keyword>
<comment type="subcellular location">
    <subcellularLocation>
        <location evidence="8">Cytoplasm</location>
    </subcellularLocation>
</comment>
<dbReference type="UniPathway" id="UPA00906">
    <property type="reaction ID" value="UER00896"/>
</dbReference>
<dbReference type="Gene3D" id="3.40.640.10">
    <property type="entry name" value="Type I PLP-dependent aspartate aminotransferase-like (Major domain)"/>
    <property type="match status" value="1"/>
</dbReference>
<dbReference type="InterPro" id="IPR018319">
    <property type="entry name" value="SelA-like"/>
</dbReference>
<dbReference type="OrthoDB" id="9787096at2"/>
<dbReference type="InterPro" id="IPR025862">
    <property type="entry name" value="SelA_trans_N_dom"/>
</dbReference>
<reference evidence="11 12" key="1">
    <citation type="submission" date="2019-03" db="EMBL/GenBank/DDBJ databases">
        <title>Genomic Encyclopedia of Type Strains, Phase III (KMG-III): the genomes of soil and plant-associated and newly described type strains.</title>
        <authorList>
            <person name="Whitman W."/>
        </authorList>
    </citation>
    <scope>NUCLEOTIDE SEQUENCE [LARGE SCALE GENOMIC DNA]</scope>
    <source>
        <strain evidence="11 12">LMG 29544</strain>
    </source>
</reference>
<gene>
    <name evidence="8" type="primary">selA</name>
    <name evidence="11" type="ORF">BX592_105266</name>
</gene>
<accession>A0A4R8LZR3</accession>
<organism evidence="11 12">
    <name type="scientific">Paraburkholderia rhizosphaerae</name>
    <dbReference type="NCBI Taxonomy" id="480658"/>
    <lineage>
        <taxon>Bacteria</taxon>
        <taxon>Pseudomonadati</taxon>
        <taxon>Pseudomonadota</taxon>
        <taxon>Betaproteobacteria</taxon>
        <taxon>Burkholderiales</taxon>
        <taxon>Burkholderiaceae</taxon>
        <taxon>Paraburkholderia</taxon>
    </lineage>
</organism>
<dbReference type="Pfam" id="PF03841">
    <property type="entry name" value="SelA"/>
    <property type="match status" value="1"/>
</dbReference>
<dbReference type="Gene3D" id="3.90.1150.180">
    <property type="match status" value="1"/>
</dbReference>
<keyword evidence="6 8" id="KW-0711">Selenium</keyword>
<evidence type="ECO:0000256" key="3">
    <source>
        <dbReference type="ARBA" id="ARBA00022679"/>
    </source>
</evidence>